<dbReference type="InterPro" id="IPR045444">
    <property type="entry name" value="DUF6503"/>
</dbReference>
<dbReference type="Pfam" id="PF20113">
    <property type="entry name" value="DUF6503"/>
    <property type="match status" value="1"/>
</dbReference>
<accession>A0ABP6UQJ7</accession>
<keyword evidence="2" id="KW-1185">Reference proteome</keyword>
<protein>
    <recommendedName>
        <fullName evidence="3">Deoxyribose-phosphate aldolase</fullName>
    </recommendedName>
</protein>
<organism evidence="1 2">
    <name type="scientific">Aquimarina addita</name>
    <dbReference type="NCBI Taxonomy" id="870485"/>
    <lineage>
        <taxon>Bacteria</taxon>
        <taxon>Pseudomonadati</taxon>
        <taxon>Bacteroidota</taxon>
        <taxon>Flavobacteriia</taxon>
        <taxon>Flavobacteriales</taxon>
        <taxon>Flavobacteriaceae</taxon>
        <taxon>Aquimarina</taxon>
    </lineage>
</organism>
<name>A0ABP6UQJ7_9FLAO</name>
<dbReference type="EMBL" id="BAABCW010000015">
    <property type="protein sequence ID" value="GAA3516073.1"/>
    <property type="molecule type" value="Genomic_DNA"/>
</dbReference>
<dbReference type="Proteomes" id="UP001500459">
    <property type="component" value="Unassembled WGS sequence"/>
</dbReference>
<gene>
    <name evidence="1" type="ORF">GCM10022393_32600</name>
</gene>
<evidence type="ECO:0000313" key="2">
    <source>
        <dbReference type="Proteomes" id="UP001500459"/>
    </source>
</evidence>
<comment type="caution">
    <text evidence="1">The sequence shown here is derived from an EMBL/GenBank/DDBJ whole genome shotgun (WGS) entry which is preliminary data.</text>
</comment>
<evidence type="ECO:0008006" key="3">
    <source>
        <dbReference type="Google" id="ProtNLM"/>
    </source>
</evidence>
<proteinExistence type="predicted"/>
<sequence>MISFGQFSAQDIIQKTIENAGGSKFEDAIIDFTFRGKQYRSERSNGLYRLERRIEKGDDLLHDVLTNNGLSRTVNNCHQQVPDSLVARISDGINSVHYFANLPYGLNAAAVRKKMVGEVTIRGNLYYKMHITFDEEGGGTDFEDEFMYWIHKENYTVDYFAYKYAVNGGGIRFREAYNPRIIEGIRFVDYKNYKTDDISTSLATLDTLFEKNRLQLLSVIALENIYVYMLENQL</sequence>
<evidence type="ECO:0000313" key="1">
    <source>
        <dbReference type="EMBL" id="GAA3516073.1"/>
    </source>
</evidence>
<reference evidence="2" key="1">
    <citation type="journal article" date="2019" name="Int. J. Syst. Evol. Microbiol.">
        <title>The Global Catalogue of Microorganisms (GCM) 10K type strain sequencing project: providing services to taxonomists for standard genome sequencing and annotation.</title>
        <authorList>
            <consortium name="The Broad Institute Genomics Platform"/>
            <consortium name="The Broad Institute Genome Sequencing Center for Infectious Disease"/>
            <person name="Wu L."/>
            <person name="Ma J."/>
        </authorList>
    </citation>
    <scope>NUCLEOTIDE SEQUENCE [LARGE SCALE GENOMIC DNA]</scope>
    <source>
        <strain evidence="2">JCM 17106</strain>
    </source>
</reference>